<protein>
    <submittedName>
        <fullName evidence="2">Uncharacterized protein</fullName>
    </submittedName>
</protein>
<feature type="region of interest" description="Disordered" evidence="1">
    <location>
        <begin position="1"/>
        <end position="78"/>
    </location>
</feature>
<organism evidence="2 3">
    <name type="scientific">Pleurodeles waltl</name>
    <name type="common">Iberian ribbed newt</name>
    <dbReference type="NCBI Taxonomy" id="8319"/>
    <lineage>
        <taxon>Eukaryota</taxon>
        <taxon>Metazoa</taxon>
        <taxon>Chordata</taxon>
        <taxon>Craniata</taxon>
        <taxon>Vertebrata</taxon>
        <taxon>Euteleostomi</taxon>
        <taxon>Amphibia</taxon>
        <taxon>Batrachia</taxon>
        <taxon>Caudata</taxon>
        <taxon>Salamandroidea</taxon>
        <taxon>Salamandridae</taxon>
        <taxon>Pleurodelinae</taxon>
        <taxon>Pleurodeles</taxon>
    </lineage>
</organism>
<reference evidence="2" key="1">
    <citation type="journal article" date="2022" name="bioRxiv">
        <title>Sequencing and chromosome-scale assembly of the giantPleurodeles waltlgenome.</title>
        <authorList>
            <person name="Brown T."/>
            <person name="Elewa A."/>
            <person name="Iarovenko S."/>
            <person name="Subramanian E."/>
            <person name="Araus A.J."/>
            <person name="Petzold A."/>
            <person name="Susuki M."/>
            <person name="Suzuki K.-i.T."/>
            <person name="Hayashi T."/>
            <person name="Toyoda A."/>
            <person name="Oliveira C."/>
            <person name="Osipova E."/>
            <person name="Leigh N.D."/>
            <person name="Simon A."/>
            <person name="Yun M.H."/>
        </authorList>
    </citation>
    <scope>NUCLEOTIDE SEQUENCE</scope>
    <source>
        <strain evidence="2">20211129_DDA</strain>
        <tissue evidence="2">Liver</tissue>
    </source>
</reference>
<name>A0AAV7Q2N9_PLEWA</name>
<gene>
    <name evidence="2" type="ORF">NDU88_001287</name>
</gene>
<keyword evidence="3" id="KW-1185">Reference proteome</keyword>
<evidence type="ECO:0000313" key="2">
    <source>
        <dbReference type="EMBL" id="KAJ1134841.1"/>
    </source>
</evidence>
<comment type="caution">
    <text evidence="2">The sequence shown here is derived from an EMBL/GenBank/DDBJ whole genome shotgun (WGS) entry which is preliminary data.</text>
</comment>
<dbReference type="EMBL" id="JANPWB010000010">
    <property type="protein sequence ID" value="KAJ1134841.1"/>
    <property type="molecule type" value="Genomic_DNA"/>
</dbReference>
<evidence type="ECO:0000313" key="3">
    <source>
        <dbReference type="Proteomes" id="UP001066276"/>
    </source>
</evidence>
<dbReference type="Proteomes" id="UP001066276">
    <property type="component" value="Chromosome 6"/>
</dbReference>
<proteinExistence type="predicted"/>
<accession>A0AAV7Q2N9</accession>
<dbReference type="AlphaFoldDB" id="A0AAV7Q2N9"/>
<evidence type="ECO:0000256" key="1">
    <source>
        <dbReference type="SAM" id="MobiDB-lite"/>
    </source>
</evidence>
<sequence>MKNASGKRKSEDHQVSAGGKEGGLPDPTRKRCGPELNGDPESSERRPKPRTPDPNMAPIRWRVSVSRHTQDNESLGGE</sequence>